<dbReference type="STRING" id="1214573.A0A0G2FSX8"/>
<dbReference type="EMBL" id="LCUC01000098">
    <property type="protein sequence ID" value="KKY37059.1"/>
    <property type="molecule type" value="Genomic_DNA"/>
</dbReference>
<reference evidence="1 2" key="1">
    <citation type="submission" date="2015-05" db="EMBL/GenBank/DDBJ databases">
        <title>Distinctive expansion of gene families associated with plant cell wall degradation and secondary metabolism in the genomes of grapevine trunk pathogens.</title>
        <authorList>
            <person name="Lawrence D.P."/>
            <person name="Travadon R."/>
            <person name="Rolshausen P.E."/>
            <person name="Baumgartner K."/>
        </authorList>
    </citation>
    <scope>NUCLEOTIDE SEQUENCE [LARGE SCALE GENOMIC DNA]</scope>
    <source>
        <strain evidence="1">DA912</strain>
    </source>
</reference>
<dbReference type="Proteomes" id="UP000034680">
    <property type="component" value="Unassembled WGS sequence"/>
</dbReference>
<accession>A0A0G2FSX8</accession>
<dbReference type="OrthoDB" id="10255128at2759"/>
<reference evidence="1 2" key="2">
    <citation type="submission" date="2015-05" db="EMBL/GenBank/DDBJ databases">
        <authorList>
            <person name="Morales-Cruz A."/>
            <person name="Amrine K.C."/>
            <person name="Cantu D."/>
        </authorList>
    </citation>
    <scope>NUCLEOTIDE SEQUENCE [LARGE SCALE GENOMIC DNA]</scope>
    <source>
        <strain evidence="1">DA912</strain>
    </source>
</reference>
<dbReference type="PANTHER" id="PTHR28181:SF1">
    <property type="entry name" value="COLD TOLERANCE PROTEIN 1"/>
    <property type="match status" value="1"/>
</dbReference>
<organism evidence="1 2">
    <name type="scientific">Diaporthe ampelina</name>
    <dbReference type="NCBI Taxonomy" id="1214573"/>
    <lineage>
        <taxon>Eukaryota</taxon>
        <taxon>Fungi</taxon>
        <taxon>Dikarya</taxon>
        <taxon>Ascomycota</taxon>
        <taxon>Pezizomycotina</taxon>
        <taxon>Sordariomycetes</taxon>
        <taxon>Sordariomycetidae</taxon>
        <taxon>Diaporthales</taxon>
        <taxon>Diaporthaceae</taxon>
        <taxon>Diaporthe</taxon>
    </lineage>
</organism>
<dbReference type="InterPro" id="IPR036412">
    <property type="entry name" value="HAD-like_sf"/>
</dbReference>
<evidence type="ECO:0000313" key="2">
    <source>
        <dbReference type="Proteomes" id="UP000034680"/>
    </source>
</evidence>
<sequence length="220" mass="24257">MFRRGQEHREKNVVKLRNGFSDLIHLIQSPPIVEIIDGIQVLSVNWSASYIRGVLSREGISSVISNDINPADGSVDALPAISDNIASGDWPSILSVGSDKLSALRYLRRQQQKAKPKLLGEIVYFGDSITDLECLLEFGGIVVSPKAETAQRPDTRATNSSKTGLSGNDLLQVLRTRLNYNVPHVSEYKDEPICWAHDFSDIKGSSFLQKRAANVRPTNA</sequence>
<dbReference type="InterPro" id="IPR050849">
    <property type="entry name" value="HAD-like_hydrolase_phosphatase"/>
</dbReference>
<name>A0A0G2FSX8_9PEZI</name>
<dbReference type="PANTHER" id="PTHR28181">
    <property type="entry name" value="UPF0655 PROTEIN YCR015C"/>
    <property type="match status" value="1"/>
</dbReference>
<comment type="caution">
    <text evidence="1">The sequence shown here is derived from an EMBL/GenBank/DDBJ whole genome shotgun (WGS) entry which is preliminary data.</text>
</comment>
<evidence type="ECO:0000313" key="1">
    <source>
        <dbReference type="EMBL" id="KKY37059.1"/>
    </source>
</evidence>
<dbReference type="Gene3D" id="3.40.50.1000">
    <property type="entry name" value="HAD superfamily/HAD-like"/>
    <property type="match status" value="1"/>
</dbReference>
<dbReference type="AlphaFoldDB" id="A0A0G2FSX8"/>
<proteinExistence type="predicted"/>
<keyword evidence="2" id="KW-1185">Reference proteome</keyword>
<protein>
    <submittedName>
        <fullName evidence="1">Putative upf0655 protein ycr015c</fullName>
    </submittedName>
</protein>
<gene>
    <name evidence="1" type="ORF">UCDDA912_g02962</name>
</gene>
<dbReference type="InterPro" id="IPR023214">
    <property type="entry name" value="HAD_sf"/>
</dbReference>
<dbReference type="SUPFAM" id="SSF56784">
    <property type="entry name" value="HAD-like"/>
    <property type="match status" value="1"/>
</dbReference>